<name>A0A345HPN3_9ACTN</name>
<dbReference type="Proteomes" id="UP000253868">
    <property type="component" value="Chromosome"/>
</dbReference>
<gene>
    <name evidence="2" type="ORF">DVK44_14110</name>
</gene>
<dbReference type="Gene3D" id="1.10.520.40">
    <property type="entry name" value="CRISPR-associated protein Cse2"/>
    <property type="match status" value="1"/>
</dbReference>
<evidence type="ECO:0000313" key="2">
    <source>
        <dbReference type="EMBL" id="AXG78657.1"/>
    </source>
</evidence>
<proteinExistence type="predicted"/>
<dbReference type="Pfam" id="PF09485">
    <property type="entry name" value="CRISPR_Cse2"/>
    <property type="match status" value="1"/>
</dbReference>
<feature type="region of interest" description="Disordered" evidence="1">
    <location>
        <begin position="1"/>
        <end position="26"/>
    </location>
</feature>
<reference evidence="3" key="1">
    <citation type="submission" date="2018-07" db="EMBL/GenBank/DDBJ databases">
        <authorList>
            <person name="Zhao J."/>
        </authorList>
    </citation>
    <scope>NUCLEOTIDE SEQUENCE [LARGE SCALE GENOMIC DNA]</scope>
    <source>
        <strain evidence="3">GSSD-12</strain>
    </source>
</reference>
<feature type="region of interest" description="Disordered" evidence="1">
    <location>
        <begin position="189"/>
        <end position="212"/>
    </location>
</feature>
<dbReference type="KEGG" id="spad:DVK44_14110"/>
<organism evidence="2 3">
    <name type="scientific">Streptomyces paludis</name>
    <dbReference type="NCBI Taxonomy" id="2282738"/>
    <lineage>
        <taxon>Bacteria</taxon>
        <taxon>Bacillati</taxon>
        <taxon>Actinomycetota</taxon>
        <taxon>Actinomycetes</taxon>
        <taxon>Kitasatosporales</taxon>
        <taxon>Streptomycetaceae</taxon>
        <taxon>Streptomyces</taxon>
    </lineage>
</organism>
<dbReference type="AlphaFoldDB" id="A0A345HPN3"/>
<evidence type="ECO:0000256" key="1">
    <source>
        <dbReference type="SAM" id="MobiDB-lite"/>
    </source>
</evidence>
<feature type="compositionally biased region" description="Polar residues" evidence="1">
    <location>
        <begin position="196"/>
        <end position="212"/>
    </location>
</feature>
<dbReference type="EMBL" id="CP031194">
    <property type="protein sequence ID" value="AXG78657.1"/>
    <property type="molecule type" value="Genomic_DNA"/>
</dbReference>
<evidence type="ECO:0008006" key="4">
    <source>
        <dbReference type="Google" id="ProtNLM"/>
    </source>
</evidence>
<dbReference type="RefSeq" id="WP_114659997.1">
    <property type="nucleotide sequence ID" value="NZ_CP031194.1"/>
</dbReference>
<dbReference type="InterPro" id="IPR038287">
    <property type="entry name" value="Cse2_sf"/>
</dbReference>
<sequence length="212" mass="23744">MKAEPGSEPDLGLDPDSVASPHKPPSEQLTAWLTTLVRNREYGDLAQLRRSRVQTNAHIRAGWYAPEARENPAGREVFEQVAFLFAVYHRGMSKPLYGTESLGAAARRIGSRAGRGPDDPGAVRLVDRIVASRRIPWRHLQHTVARLRACEQQPPSWTRLANDLGEWHDRKARIAYRWAVDFHDPSAADFPLYDTGNPSTASKQTNRKGTTT</sequence>
<protein>
    <recommendedName>
        <fullName evidence="4">Type I-E CRISPR-associated protein Cse2/CasB</fullName>
    </recommendedName>
</protein>
<dbReference type="NCBIfam" id="TIGR02548">
    <property type="entry name" value="casB_cse2"/>
    <property type="match status" value="1"/>
</dbReference>
<keyword evidence="3" id="KW-1185">Reference proteome</keyword>
<dbReference type="InterPro" id="IPR013382">
    <property type="entry name" value="CRISPR-assoc_prot_Cse2"/>
</dbReference>
<dbReference type="OrthoDB" id="4175696at2"/>
<evidence type="ECO:0000313" key="3">
    <source>
        <dbReference type="Proteomes" id="UP000253868"/>
    </source>
</evidence>
<accession>A0A345HPN3</accession>